<evidence type="ECO:0000256" key="1">
    <source>
        <dbReference type="SAM" id="MobiDB-lite"/>
    </source>
</evidence>
<proteinExistence type="predicted"/>
<comment type="caution">
    <text evidence="2">The sequence shown here is derived from an EMBL/GenBank/DDBJ whole genome shotgun (WGS) entry which is preliminary data.</text>
</comment>
<evidence type="ECO:0000313" key="3">
    <source>
        <dbReference type="Proteomes" id="UP000324800"/>
    </source>
</evidence>
<accession>A0A5J4WFP3</accession>
<feature type="region of interest" description="Disordered" evidence="1">
    <location>
        <begin position="89"/>
        <end position="139"/>
    </location>
</feature>
<protein>
    <submittedName>
        <fullName evidence="2">Uncharacterized protein</fullName>
    </submittedName>
</protein>
<gene>
    <name evidence="2" type="ORF">EZS28_010775</name>
</gene>
<evidence type="ECO:0000313" key="2">
    <source>
        <dbReference type="EMBL" id="KAA6393701.1"/>
    </source>
</evidence>
<sequence>MGSYIPVLNFLAQNRSLVGVNIIMDQVWTQIWNRQWKWILLKLNLQTMKVLSFQHPPQLEMASQHAGGETANVFSAQLANTRSINLRKEMDDELLTAPNSPPTAQTDVGLEALTGRATTRDSSLENKPQSNYNNRVKTL</sequence>
<feature type="compositionally biased region" description="Polar residues" evidence="1">
    <location>
        <begin position="125"/>
        <end position="139"/>
    </location>
</feature>
<dbReference type="Proteomes" id="UP000324800">
    <property type="component" value="Unassembled WGS sequence"/>
</dbReference>
<dbReference type="EMBL" id="SNRW01002162">
    <property type="protein sequence ID" value="KAA6393701.1"/>
    <property type="molecule type" value="Genomic_DNA"/>
</dbReference>
<dbReference type="AlphaFoldDB" id="A0A5J4WFP3"/>
<reference evidence="2 3" key="1">
    <citation type="submission" date="2019-03" db="EMBL/GenBank/DDBJ databases">
        <title>Single cell metagenomics reveals metabolic interactions within the superorganism composed of flagellate Streblomastix strix and complex community of Bacteroidetes bacteria on its surface.</title>
        <authorList>
            <person name="Treitli S.C."/>
            <person name="Kolisko M."/>
            <person name="Husnik F."/>
            <person name="Keeling P."/>
            <person name="Hampl V."/>
        </authorList>
    </citation>
    <scope>NUCLEOTIDE SEQUENCE [LARGE SCALE GENOMIC DNA]</scope>
    <source>
        <strain evidence="2">ST1C</strain>
    </source>
</reference>
<name>A0A5J4WFP3_9EUKA</name>
<organism evidence="2 3">
    <name type="scientific">Streblomastix strix</name>
    <dbReference type="NCBI Taxonomy" id="222440"/>
    <lineage>
        <taxon>Eukaryota</taxon>
        <taxon>Metamonada</taxon>
        <taxon>Preaxostyla</taxon>
        <taxon>Oxymonadida</taxon>
        <taxon>Streblomastigidae</taxon>
        <taxon>Streblomastix</taxon>
    </lineage>
</organism>